<proteinExistence type="predicted"/>
<accession>X1KS86</accession>
<name>X1KS86_9ZZZZ</name>
<keyword evidence="1" id="KW-0472">Membrane</keyword>
<keyword evidence="1" id="KW-1133">Transmembrane helix</keyword>
<feature type="transmembrane region" description="Helical" evidence="1">
    <location>
        <begin position="12"/>
        <end position="35"/>
    </location>
</feature>
<evidence type="ECO:0000313" key="2">
    <source>
        <dbReference type="EMBL" id="GAI09563.1"/>
    </source>
</evidence>
<reference evidence="2" key="1">
    <citation type="journal article" date="2014" name="Front. Microbiol.">
        <title>High frequency of phylogenetically diverse reductive dehalogenase-homologous genes in deep subseafloor sedimentary metagenomes.</title>
        <authorList>
            <person name="Kawai M."/>
            <person name="Futagami T."/>
            <person name="Toyoda A."/>
            <person name="Takaki Y."/>
            <person name="Nishi S."/>
            <person name="Hori S."/>
            <person name="Arai W."/>
            <person name="Tsubouchi T."/>
            <person name="Morono Y."/>
            <person name="Uchiyama I."/>
            <person name="Ito T."/>
            <person name="Fujiyama A."/>
            <person name="Inagaki F."/>
            <person name="Takami H."/>
        </authorList>
    </citation>
    <scope>NUCLEOTIDE SEQUENCE</scope>
    <source>
        <strain evidence="2">Expedition CK06-06</strain>
    </source>
</reference>
<protein>
    <submittedName>
        <fullName evidence="2">Uncharacterized protein</fullName>
    </submittedName>
</protein>
<evidence type="ECO:0000256" key="1">
    <source>
        <dbReference type="SAM" id="Phobius"/>
    </source>
</evidence>
<gene>
    <name evidence="2" type="ORF">S06H3_12699</name>
</gene>
<feature type="transmembrane region" description="Helical" evidence="1">
    <location>
        <begin position="41"/>
        <end position="62"/>
    </location>
</feature>
<keyword evidence="1" id="KW-0812">Transmembrane</keyword>
<dbReference type="EMBL" id="BARV01006205">
    <property type="protein sequence ID" value="GAI09563.1"/>
    <property type="molecule type" value="Genomic_DNA"/>
</dbReference>
<dbReference type="AlphaFoldDB" id="X1KS86"/>
<sequence length="95" mass="11030">MGDQKEQQGEVVRVSPFWLLIGSVIVVLVFFGLLASYQFHLFLRALGVWLIIDAAWSICLRHQEFTKYMEPRQLFEIFFRAVRLAWGMVLVLAVA</sequence>
<organism evidence="2">
    <name type="scientific">marine sediment metagenome</name>
    <dbReference type="NCBI Taxonomy" id="412755"/>
    <lineage>
        <taxon>unclassified sequences</taxon>
        <taxon>metagenomes</taxon>
        <taxon>ecological metagenomes</taxon>
    </lineage>
</organism>
<comment type="caution">
    <text evidence="2">The sequence shown here is derived from an EMBL/GenBank/DDBJ whole genome shotgun (WGS) entry which is preliminary data.</text>
</comment>